<evidence type="ECO:0000313" key="1">
    <source>
        <dbReference type="EMBL" id="KAI9898393.1"/>
    </source>
</evidence>
<protein>
    <submittedName>
        <fullName evidence="1">Uncharacterized protein</fullName>
    </submittedName>
</protein>
<keyword evidence="2" id="KW-1185">Reference proteome</keyword>
<dbReference type="Proteomes" id="UP001163324">
    <property type="component" value="Chromosome 6"/>
</dbReference>
<evidence type="ECO:0000313" key="2">
    <source>
        <dbReference type="Proteomes" id="UP001163324"/>
    </source>
</evidence>
<sequence length="401" mass="45795">MLGPGTRSQISRVKSLTHVIPQRMESSFNIQPIGRFAGASKPVKRPKEFTCFSYDEAGRYHPDASSLKWYYTPQLGADLSQGYETFVKADDSKDGHLDSLLKAVMLHEQETEKKIDVNLLTWRGMMTKIMAAPFDVQDGFEMNATFYQDCIFIEENHAFKMENNNKPDTRTNRRGPPLKVMAFWGYKFETLSTLPAPWAETSRDFIENRQNEIVNNKAQYCTVVRTGIGSTTLCLGGEVDAIWDSKPKEKGKPINWVELKTTAELSHPNAVQAFHRKLMKYWIQSFLVDVPRIVVGFRTRDGILASVDEIETQRIPDIVNSKPDPAWNADMCVNFAAEFLDWLKTVVNDEGVWRIRRRQGDPTIEVFKTEETGHGDIISDEFKNWRIKLAMKDQEASGQPA</sequence>
<gene>
    <name evidence="1" type="ORF">N3K66_006753</name>
</gene>
<proteinExistence type="predicted"/>
<accession>A0ACC0UXY7</accession>
<organism evidence="1 2">
    <name type="scientific">Trichothecium roseum</name>
    <dbReference type="NCBI Taxonomy" id="47278"/>
    <lineage>
        <taxon>Eukaryota</taxon>
        <taxon>Fungi</taxon>
        <taxon>Dikarya</taxon>
        <taxon>Ascomycota</taxon>
        <taxon>Pezizomycotina</taxon>
        <taxon>Sordariomycetes</taxon>
        <taxon>Hypocreomycetidae</taxon>
        <taxon>Hypocreales</taxon>
        <taxon>Hypocreales incertae sedis</taxon>
        <taxon>Trichothecium</taxon>
    </lineage>
</organism>
<dbReference type="EMBL" id="CM047945">
    <property type="protein sequence ID" value="KAI9898393.1"/>
    <property type="molecule type" value="Genomic_DNA"/>
</dbReference>
<name>A0ACC0UXY7_9HYPO</name>
<reference evidence="1" key="1">
    <citation type="submission" date="2022-10" db="EMBL/GenBank/DDBJ databases">
        <title>Complete Genome of Trichothecium roseum strain YXFP-22015, a Plant Pathogen Isolated from Citrus.</title>
        <authorList>
            <person name="Wang Y."/>
            <person name="Zhu L."/>
        </authorList>
    </citation>
    <scope>NUCLEOTIDE SEQUENCE</scope>
    <source>
        <strain evidence="1">YXFP-22015</strain>
    </source>
</reference>
<comment type="caution">
    <text evidence="1">The sequence shown here is derived from an EMBL/GenBank/DDBJ whole genome shotgun (WGS) entry which is preliminary data.</text>
</comment>